<proteinExistence type="inferred from homology"/>
<keyword evidence="4" id="KW-0804">Transcription</keyword>
<sequence>MMASFVAESSFMHPQTRWAREFAKTHMKAEPNKMGFELLKSCWDVDVFVAVVNEKIAFVDWVLVVKLLDRSDLAIKTRKGFELIMEAFKKGSKRRFPISVLFSEWSNPKSQYMFVSKAVSCLPDVLNFAEYSELKRIVTVDELTTHNLMALPSNALNSLDLIATFIRLHACTECQSDVNQFLINVSVQSPELLLLGLAQLPTPWSAVHTERTMSLVQEFVLGTRATSDFVLKKLWHVLEPTKQLLLKAVIDVYNSDSSHLARIFTIFRNLNQIPFAMQSNSIRFALDFVVYAAEQSCADLVEWLNEAVKRFDSTEFCNVCLALFTERVNAKREKLSQTTVRVLADFLKNSEIQVEEERFTSEMQNQIMTIFGSFYSGNVSVHQLISLVYELKQSPEKTIEHDKYLCLINIFLEEQSFFPTYPDTGLRLSALFLGALLGHKLLTPELEHVALGLLVQIFLENTEVTKMFKFAATVTCQFAPAVRNYKPFFRDILAVPSLLKNLPELAMYIDNMLNLKPFRICADVSLIENLDYIEPVESLSSKIIQNLHDSSLKPQHYRWFSRLLVTRTTEANLALHLSVLKQRESIQLYNCALYDVLLLMDTVLNGDSDVKRVQVLGSFLGFLTIQRNLPIKQKHVGLKELLLDGYESDLLSIAVPFVCKVLQTSKGSMFTILNPWMNAVLSTLAEIHRKNANSEISDLLNDLNFDTCPSDLLKARKQRPEAPNVDLLWAPEREIESEYKTQTQYHANYPENLKTLTQHQNASVQAVSRPEGQATLANLASHVAVSASAAHFVPLATLKRLVCSALERTITSIITNTIQQSLYISTVCTREMVKKDFALESDESKMRIGAHNMVKKLAISLAQFCFRDTLTINMITNLRHCFNQNGFDECKVSDSIITVLAQENCELAALLIENAALKKVEEDIDEELQVHYNKRRLCRENGQQYCELSPEHRMRVSSLPEPLRIHTRGLSKNQLAVYDDFGLQNEHTSDSFEAFNNLIAGIELLVTKSIKLESIPPSHELRELMRQVPLLIPTNSQRDKLALHFCSRIVKQLFQSATELGRDVYANVLKDICLQSMKISMEILQWLLQADDERKLNPPAFCALIKAGLLKLGDLDLQLSKSINIGRNTEFAIQVMAQSQMLKICQESDWFHTLDALKLRKPNENVESRLRERLLHAFADWIKLYQNSKSTQSSLVLFVIELQKFSLFTNNNTACLFFRLCAESSVDAWEKSKSTIDPPLLSFQAIDAFAKLIVMLTKFSHDSNVDDSIELFTKILTIILLTLVKRHESMRGKFNQRPWFRMFVAMLHELKAGEFTNYNELMNQFALSLHSIQPLHVPGFTFSWLTLISHRFFLPQIKNASEMYLKLISDLLLFLSHNLKTSKFTNATRVLYKGTLRLLLVILHDFPEFLCDNYHQICSLIAPHCLQLRNLILSAYPRGMRLIDPFTPNLSIDLVPDVDLKPLFSIDFVLQTLMDFDIDPDNLTPINFVKTDDVYNVKLINAFVFMSGYNDDINNREPNVNLIHSLLTSDSELCYHVLSAIANNLRYPNSHTKIFSKLIVSLFELPSQGYKLQELITRVLFERLIVNRPHPWGLLVTFIEIIKNPKYNFENLEFTKCEPDIQALFESVAKKIEKL</sequence>
<evidence type="ECO:0000259" key="11">
    <source>
        <dbReference type="Pfam" id="PF16418"/>
    </source>
</evidence>
<dbReference type="Gene3D" id="1.25.40.790">
    <property type="match status" value="1"/>
</dbReference>
<evidence type="ECO:0000259" key="9">
    <source>
        <dbReference type="Pfam" id="PF16415"/>
    </source>
</evidence>
<evidence type="ECO:0000256" key="3">
    <source>
        <dbReference type="ARBA" id="ARBA00023015"/>
    </source>
</evidence>
<keyword evidence="2" id="KW-0678">Repressor</keyword>
<feature type="domain" description="CCR4-NOT transcription complex subunit 1 CAF1-binding" evidence="9">
    <location>
        <begin position="550"/>
        <end position="707"/>
    </location>
</feature>
<dbReference type="InterPro" id="IPR032191">
    <property type="entry name" value="CNOT1_CAF1_bind"/>
</dbReference>
<dbReference type="InterPro" id="IPR024557">
    <property type="entry name" value="CNOT1_dom_4"/>
</dbReference>
<dbReference type="PANTHER" id="PTHR13162:SF8">
    <property type="entry name" value="CCR4-NOT TRANSCRIPTION COMPLEX SUBUNIT 1"/>
    <property type="match status" value="1"/>
</dbReference>
<evidence type="ECO:0000313" key="13">
    <source>
        <dbReference type="EMBL" id="CAF3569073.1"/>
    </source>
</evidence>
<dbReference type="Pfam" id="PF16418">
    <property type="entry name" value="CNOT1_HEAT"/>
    <property type="match status" value="1"/>
</dbReference>
<dbReference type="InterPro" id="IPR032194">
    <property type="entry name" value="CNOT1_HEAT"/>
</dbReference>
<evidence type="ECO:0000259" key="8">
    <source>
        <dbReference type="Pfam" id="PF12842"/>
    </source>
</evidence>
<dbReference type="InterPro" id="IPR055454">
    <property type="entry name" value="CNOT1-like_NOT1_connector"/>
</dbReference>
<evidence type="ECO:0008006" key="15">
    <source>
        <dbReference type="Google" id="ProtNLM"/>
    </source>
</evidence>
<comment type="similarity">
    <text evidence="6">Belongs to the CNOT1 family.</text>
</comment>
<reference evidence="13" key="1">
    <citation type="submission" date="2021-02" db="EMBL/GenBank/DDBJ databases">
        <authorList>
            <person name="Nowell W R."/>
        </authorList>
    </citation>
    <scope>NUCLEOTIDE SEQUENCE</scope>
</reference>
<keyword evidence="5" id="KW-0539">Nucleus</keyword>
<evidence type="ECO:0000259" key="12">
    <source>
        <dbReference type="Pfam" id="PF25097"/>
    </source>
</evidence>
<accession>A0A818LQD7</accession>
<dbReference type="GO" id="GO:0017148">
    <property type="term" value="P:negative regulation of translation"/>
    <property type="evidence" value="ECO:0007669"/>
    <property type="project" value="InterPro"/>
</dbReference>
<evidence type="ECO:0000256" key="5">
    <source>
        <dbReference type="ARBA" id="ARBA00023242"/>
    </source>
</evidence>
<feature type="domain" description="CCR4-NOT transcription complex subunit 1-like NOT1 connector" evidence="12">
    <location>
        <begin position="1002"/>
        <end position="1158"/>
    </location>
</feature>
<evidence type="ECO:0000256" key="1">
    <source>
        <dbReference type="ARBA" id="ARBA00004123"/>
    </source>
</evidence>
<dbReference type="EMBL" id="CAJNYV010003438">
    <property type="protein sequence ID" value="CAF3569073.1"/>
    <property type="molecule type" value="Genomic_DNA"/>
</dbReference>
<dbReference type="Proteomes" id="UP000663865">
    <property type="component" value="Unassembled WGS sequence"/>
</dbReference>
<dbReference type="InterPro" id="IPR032193">
    <property type="entry name" value="CNOT1_TTP_bind"/>
</dbReference>
<dbReference type="Gene3D" id="1.25.40.840">
    <property type="entry name" value="CCR4-NOT transcription complex subunit 1 TTP binding domain"/>
    <property type="match status" value="1"/>
</dbReference>
<feature type="domain" description="CCR4-NOT transcription complex subunit 1 HEAT repeat" evidence="11">
    <location>
        <begin position="215"/>
        <end position="334"/>
    </location>
</feature>
<dbReference type="Pfam" id="PF04054">
    <property type="entry name" value="Not1"/>
    <property type="match status" value="1"/>
</dbReference>
<dbReference type="Gene3D" id="1.25.40.800">
    <property type="match status" value="1"/>
</dbReference>
<dbReference type="PANTHER" id="PTHR13162">
    <property type="entry name" value="CCR4-NOT TRANSCRIPTION COMPLEX"/>
    <property type="match status" value="1"/>
</dbReference>
<dbReference type="Pfam" id="PF16415">
    <property type="entry name" value="CNOT1_CAF1_bind"/>
    <property type="match status" value="1"/>
</dbReference>
<evidence type="ECO:0000259" key="10">
    <source>
        <dbReference type="Pfam" id="PF16417"/>
    </source>
</evidence>
<dbReference type="CDD" id="cd20710">
    <property type="entry name" value="NOT1_connector"/>
    <property type="match status" value="1"/>
</dbReference>
<evidence type="ECO:0000256" key="2">
    <source>
        <dbReference type="ARBA" id="ARBA00022491"/>
    </source>
</evidence>
<dbReference type="GO" id="GO:0000932">
    <property type="term" value="C:P-body"/>
    <property type="evidence" value="ECO:0007669"/>
    <property type="project" value="TreeGrafter"/>
</dbReference>
<dbReference type="InterPro" id="IPR040398">
    <property type="entry name" value="Not1"/>
</dbReference>
<dbReference type="GO" id="GO:0000288">
    <property type="term" value="P:nuclear-transcribed mRNA catabolic process, deadenylation-dependent decay"/>
    <property type="evidence" value="ECO:0007669"/>
    <property type="project" value="TreeGrafter"/>
</dbReference>
<dbReference type="Gene3D" id="1.25.40.180">
    <property type="match status" value="1"/>
</dbReference>
<organism evidence="13 14">
    <name type="scientific">Rotaria socialis</name>
    <dbReference type="NCBI Taxonomy" id="392032"/>
    <lineage>
        <taxon>Eukaryota</taxon>
        <taxon>Metazoa</taxon>
        <taxon>Spiralia</taxon>
        <taxon>Gnathifera</taxon>
        <taxon>Rotifera</taxon>
        <taxon>Eurotatoria</taxon>
        <taxon>Bdelloidea</taxon>
        <taxon>Philodinida</taxon>
        <taxon>Philodinidae</taxon>
        <taxon>Rotaria</taxon>
    </lineage>
</organism>
<dbReference type="InterPro" id="IPR038535">
    <property type="entry name" value="CNOT1_TTP_bind_sf"/>
</dbReference>
<dbReference type="Pfam" id="PF12842">
    <property type="entry name" value="DUF3819"/>
    <property type="match status" value="1"/>
</dbReference>
<feature type="domain" description="CCR4-NOT transcription complex subunit 1" evidence="8">
    <location>
        <begin position="797"/>
        <end position="938"/>
    </location>
</feature>
<evidence type="ECO:0000256" key="6">
    <source>
        <dbReference type="ARBA" id="ARBA00025717"/>
    </source>
</evidence>
<evidence type="ECO:0000259" key="7">
    <source>
        <dbReference type="Pfam" id="PF04054"/>
    </source>
</evidence>
<name>A0A818LQD7_9BILA</name>
<dbReference type="Pfam" id="PF25097">
    <property type="entry name" value="ARM_Cnot1"/>
    <property type="match status" value="1"/>
</dbReference>
<evidence type="ECO:0000313" key="14">
    <source>
        <dbReference type="Proteomes" id="UP000663865"/>
    </source>
</evidence>
<feature type="domain" description="CCR4-NOT transcription complex subunit 1 TTP binding" evidence="10">
    <location>
        <begin position="351"/>
        <end position="514"/>
    </location>
</feature>
<feature type="domain" description="CCR4-Not complex component Not1 C-terminal" evidence="7">
    <location>
        <begin position="1317"/>
        <end position="1629"/>
    </location>
</feature>
<protein>
    <recommendedName>
        <fullName evidence="15">CCR4-NOT transcription complex subunit 1</fullName>
    </recommendedName>
</protein>
<dbReference type="InterPro" id="IPR007196">
    <property type="entry name" value="CCR4-Not_Not1_C"/>
</dbReference>
<dbReference type="GO" id="GO:0030015">
    <property type="term" value="C:CCR4-NOT core complex"/>
    <property type="evidence" value="ECO:0007669"/>
    <property type="project" value="InterPro"/>
</dbReference>
<gene>
    <name evidence="13" type="ORF">KIK155_LOCUS19341</name>
</gene>
<keyword evidence="3" id="KW-0805">Transcription regulation</keyword>
<evidence type="ECO:0000256" key="4">
    <source>
        <dbReference type="ARBA" id="ARBA00023163"/>
    </source>
</evidence>
<dbReference type="Pfam" id="PF16417">
    <property type="entry name" value="CNOT1_TTP_bind"/>
    <property type="match status" value="1"/>
</dbReference>
<comment type="subcellular location">
    <subcellularLocation>
        <location evidence="1">Nucleus</location>
    </subcellularLocation>
</comment>
<dbReference type="GO" id="GO:0005634">
    <property type="term" value="C:nucleus"/>
    <property type="evidence" value="ECO:0007669"/>
    <property type="project" value="UniProtKB-SubCell"/>
</dbReference>
<comment type="caution">
    <text evidence="13">The sequence shown here is derived from an EMBL/GenBank/DDBJ whole genome shotgun (WGS) entry which is preliminary data.</text>
</comment>
<dbReference type="GO" id="GO:0060090">
    <property type="term" value="F:molecular adaptor activity"/>
    <property type="evidence" value="ECO:0007669"/>
    <property type="project" value="TreeGrafter"/>
</dbReference>